<feature type="region of interest" description="Disordered" evidence="1">
    <location>
        <begin position="1"/>
        <end position="130"/>
    </location>
</feature>
<evidence type="ECO:0000256" key="1">
    <source>
        <dbReference type="SAM" id="MobiDB-lite"/>
    </source>
</evidence>
<dbReference type="KEGG" id="tfa:BW733_13500"/>
<dbReference type="OrthoDB" id="5241887at2"/>
<keyword evidence="2" id="KW-0812">Transmembrane</keyword>
<feature type="compositionally biased region" description="Low complexity" evidence="1">
    <location>
        <begin position="17"/>
        <end position="33"/>
    </location>
</feature>
<evidence type="ECO:0000313" key="4">
    <source>
        <dbReference type="Proteomes" id="UP000188235"/>
    </source>
</evidence>
<keyword evidence="4" id="KW-1185">Reference proteome</keyword>
<gene>
    <name evidence="3" type="ORF">BW733_13500</name>
</gene>
<name>A0A1Q2CZZ4_9ACTN</name>
<evidence type="ECO:0000313" key="3">
    <source>
        <dbReference type="EMBL" id="AQP51687.1"/>
    </source>
</evidence>
<dbReference type="RefSeq" id="WP_077351227.1">
    <property type="nucleotide sequence ID" value="NZ_CP019607.1"/>
</dbReference>
<dbReference type="EMBL" id="CP019607">
    <property type="protein sequence ID" value="AQP51687.1"/>
    <property type="molecule type" value="Genomic_DNA"/>
</dbReference>
<dbReference type="AlphaFoldDB" id="A0A1Q2CZZ4"/>
<keyword evidence="2" id="KW-0472">Membrane</keyword>
<feature type="transmembrane region" description="Helical" evidence="2">
    <location>
        <begin position="137"/>
        <end position="159"/>
    </location>
</feature>
<protein>
    <recommendedName>
        <fullName evidence="5">DUF3352 domain-containing protein</fullName>
    </recommendedName>
</protein>
<evidence type="ECO:0000256" key="2">
    <source>
        <dbReference type="SAM" id="Phobius"/>
    </source>
</evidence>
<sequence length="603" mass="63803">MSQTPPNSGWQGGPQGPGQQWNAGQPQGQPGHQPQGGPGQGFGRPQNSGPQGNNFGQQPQGGPGQQGQNFGQQGQNFGQQGQNFGQQSQNFGQSGPQGQYNQNGPQGQFNQGQNYGPNGPQNFAGDAPAKPKSKTKVIVAAVLGVAIIAAGIGLAMFFFRGATPAAAKGLPADVSFAAELNLAPANADKLALKNILDKYPSLKADEDFGNDYKKALYSTLTQNDEDAPDYDTEIKPWLGDSIAVGSTGTTEEELSDNTNMIMAIETTDKGKAEEFAKKEMDGAKVQFIDNLMIVTDEASSLSADSIKEASLADSEQYKADMAKLGDDSLASVWFCSGMIDASLQQIEEQGFDTGTVDTSTMQGMHGAAGVKVKDNKLSVEIQVQTPNAPDLKDAADTSGVAKNISGDSLVAFSSGVGGDINQAWDMLESQPDMVESLKQFGIETPDDLKALLGKQMTMSLDWDEDSQMPVIGATFETENAEKQKQILDKFNEMLAQGSGMEGLEITQDGNTGIVAFGQSASDVLNPGSKLGDLDGFKQVVDGKAQSILFVNVAGLKERSFFQDMIQSGDTTVSEVLDPINAIGMTANAVDDHYTEAFIHVTFD</sequence>
<reference evidence="3 4" key="1">
    <citation type="journal article" date="2008" name="Int. J. Syst. Evol. Microbiol.">
        <title>Tessaracoccus flavescens sp. nov., isolated from marine sediment.</title>
        <authorList>
            <person name="Lee D.W."/>
            <person name="Lee S.D."/>
        </authorList>
    </citation>
    <scope>NUCLEOTIDE SEQUENCE [LARGE SCALE GENOMIC DNA]</scope>
    <source>
        <strain evidence="3 4">SST-39T</strain>
    </source>
</reference>
<dbReference type="InterPro" id="IPR021787">
    <property type="entry name" value="DUF3352"/>
</dbReference>
<keyword evidence="2" id="KW-1133">Transmembrane helix</keyword>
<proteinExistence type="predicted"/>
<dbReference type="Proteomes" id="UP000188235">
    <property type="component" value="Chromosome"/>
</dbReference>
<dbReference type="STRING" id="399497.BW733_13500"/>
<feature type="compositionally biased region" description="Low complexity" evidence="1">
    <location>
        <begin position="66"/>
        <end position="123"/>
    </location>
</feature>
<organism evidence="3 4">
    <name type="scientific">Tessaracoccus flavescens</name>
    <dbReference type="NCBI Taxonomy" id="399497"/>
    <lineage>
        <taxon>Bacteria</taxon>
        <taxon>Bacillati</taxon>
        <taxon>Actinomycetota</taxon>
        <taxon>Actinomycetes</taxon>
        <taxon>Propionibacteriales</taxon>
        <taxon>Propionibacteriaceae</taxon>
        <taxon>Tessaracoccus</taxon>
    </lineage>
</organism>
<evidence type="ECO:0008006" key="5">
    <source>
        <dbReference type="Google" id="ProtNLM"/>
    </source>
</evidence>
<feature type="compositionally biased region" description="Low complexity" evidence="1">
    <location>
        <begin position="43"/>
        <end position="58"/>
    </location>
</feature>
<dbReference type="Pfam" id="PF11832">
    <property type="entry name" value="DUF3352"/>
    <property type="match status" value="1"/>
</dbReference>
<accession>A0A1Q2CZZ4</accession>